<dbReference type="Proteomes" id="UP000820818">
    <property type="component" value="Linkage Group LG7"/>
</dbReference>
<dbReference type="EMBL" id="WJBH02000007">
    <property type="protein sequence ID" value="KAI9555238.1"/>
    <property type="molecule type" value="Genomic_DNA"/>
</dbReference>
<sequence length="69" mass="7875">MQALVSQSGPGVSWKQIEQHFCVIESKKMRHLGINAIQDPPSQYQHKQCFKALDMTLERPPVCLDVKPK</sequence>
<name>A0AAD5PRS6_9CRUS</name>
<gene>
    <name evidence="1" type="ORF">GHT06_017753</name>
</gene>
<dbReference type="AlphaFoldDB" id="A0AAD5PRS6"/>
<reference evidence="1 2" key="1">
    <citation type="submission" date="2022-05" db="EMBL/GenBank/DDBJ databases">
        <title>A multi-omics perspective on studying reproductive biology in Daphnia sinensis.</title>
        <authorList>
            <person name="Jia J."/>
        </authorList>
    </citation>
    <scope>NUCLEOTIDE SEQUENCE [LARGE SCALE GENOMIC DNA]</scope>
    <source>
        <strain evidence="1 2">WSL</strain>
    </source>
</reference>
<accession>A0AAD5PRS6</accession>
<protein>
    <submittedName>
        <fullName evidence="1">Uncharacterized protein</fullName>
    </submittedName>
</protein>
<comment type="caution">
    <text evidence="1">The sequence shown here is derived from an EMBL/GenBank/DDBJ whole genome shotgun (WGS) entry which is preliminary data.</text>
</comment>
<evidence type="ECO:0000313" key="2">
    <source>
        <dbReference type="Proteomes" id="UP000820818"/>
    </source>
</evidence>
<keyword evidence="2" id="KW-1185">Reference proteome</keyword>
<proteinExistence type="predicted"/>
<organism evidence="1 2">
    <name type="scientific">Daphnia sinensis</name>
    <dbReference type="NCBI Taxonomy" id="1820382"/>
    <lineage>
        <taxon>Eukaryota</taxon>
        <taxon>Metazoa</taxon>
        <taxon>Ecdysozoa</taxon>
        <taxon>Arthropoda</taxon>
        <taxon>Crustacea</taxon>
        <taxon>Branchiopoda</taxon>
        <taxon>Diplostraca</taxon>
        <taxon>Cladocera</taxon>
        <taxon>Anomopoda</taxon>
        <taxon>Daphniidae</taxon>
        <taxon>Daphnia</taxon>
        <taxon>Daphnia similis group</taxon>
    </lineage>
</organism>
<evidence type="ECO:0000313" key="1">
    <source>
        <dbReference type="EMBL" id="KAI9555238.1"/>
    </source>
</evidence>